<keyword evidence="3" id="KW-1185">Reference proteome</keyword>
<keyword evidence="1" id="KW-0460">Magnesium</keyword>
<protein>
    <submittedName>
        <fullName evidence="2">Hydrolase</fullName>
    </submittedName>
</protein>
<evidence type="ECO:0000256" key="1">
    <source>
        <dbReference type="PIRSR" id="PIRSR605502-1"/>
    </source>
</evidence>
<proteinExistence type="predicted"/>
<comment type="cofactor">
    <cofactor evidence="1">
        <name>Mg(2+)</name>
        <dbReference type="ChEBI" id="CHEBI:18420"/>
    </cofactor>
    <text evidence="1">Binds 2 magnesium ions per subunit.</text>
</comment>
<dbReference type="InterPro" id="IPR036705">
    <property type="entry name" value="Ribosyl_crysJ1_sf"/>
</dbReference>
<dbReference type="RefSeq" id="WP_126637522.1">
    <property type="nucleotide sequence ID" value="NZ_BIFH01000017.1"/>
</dbReference>
<dbReference type="GO" id="GO:0046872">
    <property type="term" value="F:metal ion binding"/>
    <property type="evidence" value="ECO:0007669"/>
    <property type="project" value="UniProtKB-KW"/>
</dbReference>
<dbReference type="PANTHER" id="PTHR16222">
    <property type="entry name" value="ADP-RIBOSYLGLYCOHYDROLASE"/>
    <property type="match status" value="1"/>
</dbReference>
<dbReference type="InterPro" id="IPR005502">
    <property type="entry name" value="Ribosyl_crysJ1"/>
</dbReference>
<evidence type="ECO:0000313" key="3">
    <source>
        <dbReference type="Proteomes" id="UP000286931"/>
    </source>
</evidence>
<keyword evidence="2" id="KW-0378">Hydrolase</keyword>
<dbReference type="SUPFAM" id="SSF101478">
    <property type="entry name" value="ADP-ribosylglycohydrolase"/>
    <property type="match status" value="1"/>
</dbReference>
<sequence length="314" mass="33336">MDRTRRVANAARSLHGLALGDAFGEQWFGYRGAELTERLTRRIAPQARLWYWTDDTAMALSLLRILHLCDVVDQDALATHFAASYEADPYRGYGPSMHGVLRAIHEGEPWREVTRRQFEGQGSWGNGAAMRVAPLGAWFADDGLAVVAAEAERSAETTHAHPEAVAGAVAVAIAAALATRGRGEAAPDPAEFLAEVAGHTPESDVAAGLRAASRLPAHSSVRHATGVLGNGSRISAPDTVPFALWTAAHHPDSLPEALWHTATGMGDVDTTCAITAGVVASRTTLSDIPKPWLTAREPIPTWVDTGGTPAPPRS</sequence>
<dbReference type="OrthoDB" id="9798107at2"/>
<dbReference type="InterPro" id="IPR050792">
    <property type="entry name" value="ADP-ribosylglycohydrolase"/>
</dbReference>
<feature type="binding site" evidence="1">
    <location>
        <position position="55"/>
    </location>
    <ligand>
        <name>Mg(2+)</name>
        <dbReference type="ChEBI" id="CHEBI:18420"/>
        <label>1</label>
    </ligand>
</feature>
<feature type="binding site" evidence="1">
    <location>
        <position position="267"/>
    </location>
    <ligand>
        <name>Mg(2+)</name>
        <dbReference type="ChEBI" id="CHEBI:18420"/>
        <label>1</label>
    </ligand>
</feature>
<name>A0A401YLE7_9ACTN</name>
<feature type="binding site" evidence="1">
    <location>
        <position position="270"/>
    </location>
    <ligand>
        <name>Mg(2+)</name>
        <dbReference type="ChEBI" id="CHEBI:18420"/>
        <label>1</label>
    </ligand>
</feature>
<dbReference type="GO" id="GO:0016787">
    <property type="term" value="F:hydrolase activity"/>
    <property type="evidence" value="ECO:0007669"/>
    <property type="project" value="UniProtKB-KW"/>
</dbReference>
<dbReference type="Pfam" id="PF03747">
    <property type="entry name" value="ADP_ribosyl_GH"/>
    <property type="match status" value="1"/>
</dbReference>
<reference evidence="2 3" key="1">
    <citation type="submission" date="2018-12" db="EMBL/GenBank/DDBJ databases">
        <title>Draft genome sequence of Embleya hyalina NBRC 13850T.</title>
        <authorList>
            <person name="Komaki H."/>
            <person name="Hosoyama A."/>
            <person name="Kimura A."/>
            <person name="Ichikawa N."/>
            <person name="Tamura T."/>
        </authorList>
    </citation>
    <scope>NUCLEOTIDE SEQUENCE [LARGE SCALE GENOMIC DNA]</scope>
    <source>
        <strain evidence="2 3">NBRC 13850</strain>
    </source>
</reference>
<dbReference type="AlphaFoldDB" id="A0A401YLE7"/>
<dbReference type="EMBL" id="BIFH01000017">
    <property type="protein sequence ID" value="GCD95426.1"/>
    <property type="molecule type" value="Genomic_DNA"/>
</dbReference>
<comment type="caution">
    <text evidence="2">The sequence shown here is derived from an EMBL/GenBank/DDBJ whole genome shotgun (WGS) entry which is preliminary data.</text>
</comment>
<dbReference type="Proteomes" id="UP000286931">
    <property type="component" value="Unassembled WGS sequence"/>
</dbReference>
<dbReference type="Gene3D" id="1.10.4080.10">
    <property type="entry name" value="ADP-ribosylation/Crystallin J1"/>
    <property type="match status" value="1"/>
</dbReference>
<accession>A0A401YLE7</accession>
<feature type="binding site" evidence="1">
    <location>
        <position position="269"/>
    </location>
    <ligand>
        <name>Mg(2+)</name>
        <dbReference type="ChEBI" id="CHEBI:18420"/>
        <label>1</label>
    </ligand>
</feature>
<organism evidence="2 3">
    <name type="scientific">Embleya hyalina</name>
    <dbReference type="NCBI Taxonomy" id="516124"/>
    <lineage>
        <taxon>Bacteria</taxon>
        <taxon>Bacillati</taxon>
        <taxon>Actinomycetota</taxon>
        <taxon>Actinomycetes</taxon>
        <taxon>Kitasatosporales</taxon>
        <taxon>Streptomycetaceae</taxon>
        <taxon>Embleya</taxon>
    </lineage>
</organism>
<feature type="binding site" evidence="1">
    <location>
        <position position="54"/>
    </location>
    <ligand>
        <name>Mg(2+)</name>
        <dbReference type="ChEBI" id="CHEBI:18420"/>
        <label>1</label>
    </ligand>
</feature>
<dbReference type="PANTHER" id="PTHR16222:SF12">
    <property type="entry name" value="ADP-RIBOSYLGLYCOHYDROLASE-RELATED"/>
    <property type="match status" value="1"/>
</dbReference>
<gene>
    <name evidence="2" type="ORF">EHYA_03099</name>
</gene>
<evidence type="ECO:0000313" key="2">
    <source>
        <dbReference type="EMBL" id="GCD95426.1"/>
    </source>
</evidence>
<feature type="binding site" evidence="1">
    <location>
        <position position="53"/>
    </location>
    <ligand>
        <name>Mg(2+)</name>
        <dbReference type="ChEBI" id="CHEBI:18420"/>
        <label>1</label>
    </ligand>
</feature>
<keyword evidence="1" id="KW-0479">Metal-binding</keyword>